<comment type="caution">
    <text evidence="5">The sequence shown here is derived from an EMBL/GenBank/DDBJ whole genome shotgun (WGS) entry which is preliminary data.</text>
</comment>
<evidence type="ECO:0000256" key="1">
    <source>
        <dbReference type="ARBA" id="ARBA00004502"/>
    </source>
</evidence>
<dbReference type="GO" id="GO:0005811">
    <property type="term" value="C:lipid droplet"/>
    <property type="evidence" value="ECO:0007669"/>
    <property type="project" value="UniProtKB-SubCell"/>
</dbReference>
<proteinExistence type="inferred from homology"/>
<dbReference type="Gene3D" id="3.30.720.170">
    <property type="entry name" value="Perilipin, alpha-beta domain"/>
    <property type="match status" value="1"/>
</dbReference>
<evidence type="ECO:0000256" key="2">
    <source>
        <dbReference type="ARBA" id="ARBA00006311"/>
    </source>
</evidence>
<dbReference type="InterPro" id="IPR004279">
    <property type="entry name" value="Perilipin"/>
</dbReference>
<reference evidence="5" key="1">
    <citation type="submission" date="2021-01" db="EMBL/GenBank/DDBJ databases">
        <title>A chromosome-scale assembly of European eel, Anguilla anguilla.</title>
        <authorList>
            <person name="Henkel C."/>
            <person name="Jong-Raadsen S.A."/>
            <person name="Dufour S."/>
            <person name="Weltzien F.-A."/>
            <person name="Palstra A.P."/>
            <person name="Pelster B."/>
            <person name="Spaink H.P."/>
            <person name="Van Den Thillart G.E."/>
            <person name="Jansen H."/>
            <person name="Zahm M."/>
            <person name="Klopp C."/>
            <person name="Cedric C."/>
            <person name="Louis A."/>
            <person name="Berthelot C."/>
            <person name="Parey E."/>
            <person name="Roest Crollius H."/>
            <person name="Montfort J."/>
            <person name="Robinson-Rechavi M."/>
            <person name="Bucao C."/>
            <person name="Bouchez O."/>
            <person name="Gislard M."/>
            <person name="Lluch J."/>
            <person name="Milhes M."/>
            <person name="Lampietro C."/>
            <person name="Lopez Roques C."/>
            <person name="Donnadieu C."/>
            <person name="Braasch I."/>
            <person name="Desvignes T."/>
            <person name="Postlethwait J."/>
            <person name="Bobe J."/>
            <person name="Guiguen Y."/>
            <person name="Dirks R."/>
        </authorList>
    </citation>
    <scope>NUCLEOTIDE SEQUENCE</scope>
    <source>
        <strain evidence="5">Tag_6206</strain>
        <tissue evidence="5">Liver</tissue>
    </source>
</reference>
<dbReference type="Pfam" id="PF03036">
    <property type="entry name" value="Perilipin"/>
    <property type="match status" value="1"/>
</dbReference>
<comment type="subcellular location">
    <subcellularLocation>
        <location evidence="1">Lipid droplet</location>
    </subcellularLocation>
</comment>
<evidence type="ECO:0000313" key="5">
    <source>
        <dbReference type="EMBL" id="KAG5845637.1"/>
    </source>
</evidence>
<dbReference type="PIRSF" id="PIRSF036881">
    <property type="entry name" value="PAT"/>
    <property type="match status" value="1"/>
</dbReference>
<sequence length="442" mass="48399">METMEVMEVMEVSDQSVVTRVANLPLVSSTYDMVCNVYTNTKDSHPYIRSVCEVAEMGVKTISSVALTSAMPIIGKLEPQIAMANDLACKGLDKIEKTLPILHQPSEQIVASAKDAVTGAKEAVTTKVSGAKDTVSHTIIGVVDKTRGAVQDSVEMTRAAVNEGVNTVMGSRMVQLVSTGVDTALSTSETLVDQYLPLTKEELEVEVKAVKGFDVATGKPSYYVRLGSLSSKLRKRAYSQAVAKVRDAKQRSQESISELHHTVDLIEYARKNIDGVNQKMHEKLNSWVQWKNEGHQEEEATEAMQIESRTLAIARRLTHQLQTTCLTLVSSLQGVPQNIQEQAQSAAQSASDIYSNFNKASAFKDLSDGMLTSSKSQLGKMKDSLDGVMDYLVNNTPLNWLVPDFTITDLASEPGDYSEDEEEDWSFDCSSTPSTRVEILAI</sequence>
<evidence type="ECO:0000256" key="4">
    <source>
        <dbReference type="PIRNR" id="PIRNR036881"/>
    </source>
</evidence>
<gene>
    <name evidence="5" type="ORF">ANANG_G00141400</name>
</gene>
<dbReference type="Proteomes" id="UP001044222">
    <property type="component" value="Chromosome 7"/>
</dbReference>
<dbReference type="PANTHER" id="PTHR14024">
    <property type="entry name" value="PERILIPIN"/>
    <property type="match status" value="1"/>
</dbReference>
<dbReference type="SUPFAM" id="SSF109775">
    <property type="entry name" value="Mannose-6-phosphate receptor binding protein 1 (Tip47), C-terminal domain"/>
    <property type="match status" value="1"/>
</dbReference>
<name>A0A9D3S079_ANGAN</name>
<organism evidence="5 6">
    <name type="scientific">Anguilla anguilla</name>
    <name type="common">European freshwater eel</name>
    <name type="synonym">Muraena anguilla</name>
    <dbReference type="NCBI Taxonomy" id="7936"/>
    <lineage>
        <taxon>Eukaryota</taxon>
        <taxon>Metazoa</taxon>
        <taxon>Chordata</taxon>
        <taxon>Craniata</taxon>
        <taxon>Vertebrata</taxon>
        <taxon>Euteleostomi</taxon>
        <taxon>Actinopterygii</taxon>
        <taxon>Neopterygii</taxon>
        <taxon>Teleostei</taxon>
        <taxon>Anguilliformes</taxon>
        <taxon>Anguillidae</taxon>
        <taxon>Anguilla</taxon>
    </lineage>
</organism>
<dbReference type="EMBL" id="JAFIRN010000007">
    <property type="protein sequence ID" value="KAG5845637.1"/>
    <property type="molecule type" value="Genomic_DNA"/>
</dbReference>
<dbReference type="GO" id="GO:0010890">
    <property type="term" value="P:positive regulation of triglyceride storage"/>
    <property type="evidence" value="ECO:0007669"/>
    <property type="project" value="TreeGrafter"/>
</dbReference>
<dbReference type="GO" id="GO:0019915">
    <property type="term" value="P:lipid storage"/>
    <property type="evidence" value="ECO:0007669"/>
    <property type="project" value="TreeGrafter"/>
</dbReference>
<evidence type="ECO:0000313" key="6">
    <source>
        <dbReference type="Proteomes" id="UP001044222"/>
    </source>
</evidence>
<evidence type="ECO:0000256" key="3">
    <source>
        <dbReference type="ARBA" id="ARBA00022677"/>
    </source>
</evidence>
<protein>
    <recommendedName>
        <fullName evidence="4">Perilipin</fullName>
    </recommendedName>
</protein>
<accession>A0A9D3S079</accession>
<keyword evidence="3" id="KW-0551">Lipid droplet</keyword>
<keyword evidence="6" id="KW-1185">Reference proteome</keyword>
<dbReference type="GO" id="GO:0005829">
    <property type="term" value="C:cytosol"/>
    <property type="evidence" value="ECO:0007669"/>
    <property type="project" value="TreeGrafter"/>
</dbReference>
<dbReference type="PANTHER" id="PTHR14024:SF25">
    <property type="entry name" value="PERILIPIN-2"/>
    <property type="match status" value="1"/>
</dbReference>
<dbReference type="Gene3D" id="1.20.120.340">
    <property type="entry name" value="Flagellar protein FliS"/>
    <property type="match status" value="1"/>
</dbReference>
<comment type="similarity">
    <text evidence="2 4">Belongs to the perilipin family.</text>
</comment>
<dbReference type="AlphaFoldDB" id="A0A9D3S079"/>